<feature type="region of interest" description="Disordered" evidence="1">
    <location>
        <begin position="602"/>
        <end position="642"/>
    </location>
</feature>
<feature type="signal peptide" evidence="2">
    <location>
        <begin position="1"/>
        <end position="22"/>
    </location>
</feature>
<sequence length="658" mass="75310">MNTKGCVLTILLCCLILQIVCLLPTSETNKFQDHQVNADPILIEVSWTTYDYDLHTIPTLQVVTNPLLARQFSPIYKQIFASLKELNAEYTRYAAWFPYPKLAVAELDPPSDTTDKLQNDQVNANPFLIEVSWTTHDYDLHTIPTLQVVTNPLLARQFSPIYKQIFANLKQLNAEYTRYAVWFPYPKVAVAELDPPSGLYQCGNVGQDFLINLSCEQSGGVISKVDFASYGTSSGACGQMKQGTCHAENSSEIVQRVCIGQKTCNVPSTNNLFGDPCKDKLKRLLIQIQCDPPQNNTYYNFTYLDTMLEDYLDATDGHSRVISYCTQPNWLFKQDTPHIYPDNASLTDWRYPVGTKLVNDTRQALGDYYGRLFAWYTRGGFTDEYGRKHISNYEYNWDYTEIFNEVESEHQMTVEYYTRAYDAVIQGIRRHTNNYDMKYVGMSLMGHNKFNWYRYFLNHSNHAPDIPLDMISYHFYAGYPELPDLQLQPQFPSVALLNWTTGEGTAKYWTTKLLIETVDIDNDEGVVTQTSDVSGENIFSQAFVGKNGRRWVLIINKRYANVDVFLPGCTGGRMQIVNEASGFGSATEVTLTSNELLRRKEAKQSLSDNKKLQQKTNKSNKKRTKCKTLDEDDENQSTSINDTINNSLNLTEKFKYFK</sequence>
<dbReference type="Gene3D" id="3.20.20.80">
    <property type="entry name" value="Glycosidases"/>
    <property type="match status" value="1"/>
</dbReference>
<evidence type="ECO:0000256" key="1">
    <source>
        <dbReference type="SAM" id="MobiDB-lite"/>
    </source>
</evidence>
<dbReference type="GO" id="GO:0030246">
    <property type="term" value="F:carbohydrate binding"/>
    <property type="evidence" value="ECO:0007669"/>
    <property type="project" value="InterPro"/>
</dbReference>
<feature type="domain" description="SUEL-type lectin" evidence="3">
    <location>
        <begin position="211"/>
        <end position="291"/>
    </location>
</feature>
<dbReference type="Gene3D" id="2.60.120.740">
    <property type="match status" value="1"/>
</dbReference>
<gene>
    <name evidence="4" type="ORF">RFH988_LOCUS8017</name>
</gene>
<dbReference type="Pfam" id="PF02140">
    <property type="entry name" value="SUEL_Lectin"/>
    <property type="match status" value="1"/>
</dbReference>
<dbReference type="Proteomes" id="UP000663882">
    <property type="component" value="Unassembled WGS sequence"/>
</dbReference>
<evidence type="ECO:0000256" key="2">
    <source>
        <dbReference type="SAM" id="SignalP"/>
    </source>
</evidence>
<dbReference type="CDD" id="cd22842">
    <property type="entry name" value="Gal_Rha_Lectin_BGal"/>
    <property type="match status" value="1"/>
</dbReference>
<reference evidence="4" key="1">
    <citation type="submission" date="2021-02" db="EMBL/GenBank/DDBJ databases">
        <authorList>
            <person name="Nowell W R."/>
        </authorList>
    </citation>
    <scope>NUCLEOTIDE SEQUENCE</scope>
</reference>
<dbReference type="InterPro" id="IPR017853">
    <property type="entry name" value="GH"/>
</dbReference>
<name>A0A813YBU4_9BILA</name>
<dbReference type="SUPFAM" id="SSF51445">
    <property type="entry name" value="(Trans)glycosidases"/>
    <property type="match status" value="1"/>
</dbReference>
<evidence type="ECO:0000259" key="3">
    <source>
        <dbReference type="PROSITE" id="PS50228"/>
    </source>
</evidence>
<dbReference type="AlphaFoldDB" id="A0A813YBU4"/>
<dbReference type="InterPro" id="IPR043159">
    <property type="entry name" value="Lectin_gal-bd_sf"/>
</dbReference>
<organism evidence="4 5">
    <name type="scientific">Rotaria sordida</name>
    <dbReference type="NCBI Taxonomy" id="392033"/>
    <lineage>
        <taxon>Eukaryota</taxon>
        <taxon>Metazoa</taxon>
        <taxon>Spiralia</taxon>
        <taxon>Gnathifera</taxon>
        <taxon>Rotifera</taxon>
        <taxon>Eurotatoria</taxon>
        <taxon>Bdelloidea</taxon>
        <taxon>Philodinida</taxon>
        <taxon>Philodinidae</taxon>
        <taxon>Rotaria</taxon>
    </lineage>
</organism>
<accession>A0A813YBU4</accession>
<dbReference type="OrthoDB" id="6120134at2759"/>
<dbReference type="PANTHER" id="PTHR46780">
    <property type="entry name" value="PROTEIN EVA-1"/>
    <property type="match status" value="1"/>
</dbReference>
<protein>
    <recommendedName>
        <fullName evidence="3">SUEL-type lectin domain-containing protein</fullName>
    </recommendedName>
</protein>
<dbReference type="EMBL" id="CAJNOO010000263">
    <property type="protein sequence ID" value="CAF0882007.1"/>
    <property type="molecule type" value="Genomic_DNA"/>
</dbReference>
<feature type="chain" id="PRO_5032982904" description="SUEL-type lectin domain-containing protein" evidence="2">
    <location>
        <begin position="23"/>
        <end position="658"/>
    </location>
</feature>
<keyword evidence="2" id="KW-0732">Signal</keyword>
<proteinExistence type="predicted"/>
<evidence type="ECO:0000313" key="4">
    <source>
        <dbReference type="EMBL" id="CAF0882007.1"/>
    </source>
</evidence>
<dbReference type="InterPro" id="IPR000922">
    <property type="entry name" value="Lectin_gal-bd_dom"/>
</dbReference>
<dbReference type="PROSITE" id="PS50228">
    <property type="entry name" value="SUEL_LECTIN"/>
    <property type="match status" value="1"/>
</dbReference>
<evidence type="ECO:0000313" key="5">
    <source>
        <dbReference type="Proteomes" id="UP000663882"/>
    </source>
</evidence>
<feature type="compositionally biased region" description="Basic and acidic residues" evidence="1">
    <location>
        <begin position="602"/>
        <end position="611"/>
    </location>
</feature>
<comment type="caution">
    <text evidence="4">The sequence shown here is derived from an EMBL/GenBank/DDBJ whole genome shotgun (WGS) entry which is preliminary data.</text>
</comment>